<name>A0A8H5F880_9AGAR</name>
<dbReference type="Pfam" id="PF02636">
    <property type="entry name" value="Methyltransf_28"/>
    <property type="match status" value="1"/>
</dbReference>
<keyword evidence="5 7" id="KW-0496">Mitochondrion</keyword>
<dbReference type="InterPro" id="IPR038375">
    <property type="entry name" value="NDUFAF7_sf"/>
</dbReference>
<evidence type="ECO:0000256" key="1">
    <source>
        <dbReference type="ARBA" id="ARBA00004173"/>
    </source>
</evidence>
<evidence type="ECO:0000256" key="5">
    <source>
        <dbReference type="ARBA" id="ARBA00023128"/>
    </source>
</evidence>
<proteinExistence type="inferred from homology"/>
<dbReference type="PANTHER" id="PTHR12049:SF7">
    <property type="entry name" value="PROTEIN ARGININE METHYLTRANSFERASE NDUFAF7, MITOCHONDRIAL"/>
    <property type="match status" value="1"/>
</dbReference>
<dbReference type="PANTHER" id="PTHR12049">
    <property type="entry name" value="PROTEIN ARGININE METHYLTRANSFERASE NDUFAF7, MITOCHONDRIAL"/>
    <property type="match status" value="1"/>
</dbReference>
<dbReference type="InterPro" id="IPR029063">
    <property type="entry name" value="SAM-dependent_MTases_sf"/>
</dbReference>
<comment type="catalytic activity">
    <reaction evidence="6 7">
        <text>L-arginyl-[protein] + 2 S-adenosyl-L-methionine = N(omega),N(omega)'-dimethyl-L-arginyl-[protein] + 2 S-adenosyl-L-homocysteine + 2 H(+)</text>
        <dbReference type="Rhea" id="RHEA:48108"/>
        <dbReference type="Rhea" id="RHEA-COMP:10532"/>
        <dbReference type="Rhea" id="RHEA-COMP:11992"/>
        <dbReference type="ChEBI" id="CHEBI:15378"/>
        <dbReference type="ChEBI" id="CHEBI:29965"/>
        <dbReference type="ChEBI" id="CHEBI:57856"/>
        <dbReference type="ChEBI" id="CHEBI:59789"/>
        <dbReference type="ChEBI" id="CHEBI:88221"/>
        <dbReference type="EC" id="2.1.1.320"/>
    </reaction>
</comment>
<evidence type="ECO:0000256" key="7">
    <source>
        <dbReference type="RuleBase" id="RU364114"/>
    </source>
</evidence>
<evidence type="ECO:0000256" key="3">
    <source>
        <dbReference type="ARBA" id="ARBA00022603"/>
    </source>
</evidence>
<gene>
    <name evidence="9" type="ORF">D9619_004457</name>
</gene>
<dbReference type="OrthoDB" id="438553at2759"/>
<dbReference type="Gene3D" id="3.40.50.12710">
    <property type="match status" value="1"/>
</dbReference>
<dbReference type="EC" id="2.1.1.320" evidence="7"/>
<keyword evidence="4 7" id="KW-0808">Transferase</keyword>
<evidence type="ECO:0000256" key="6">
    <source>
        <dbReference type="ARBA" id="ARBA00048612"/>
    </source>
</evidence>
<dbReference type="AlphaFoldDB" id="A0A8H5F880"/>
<keyword evidence="10" id="KW-1185">Reference proteome</keyword>
<comment type="function">
    <text evidence="7">Arginine methyltransferase involved in the assembly or stability of mitochondrial NADH:ubiquinone oxidoreductase complex (complex I).</text>
</comment>
<dbReference type="GO" id="GO:0032259">
    <property type="term" value="P:methylation"/>
    <property type="evidence" value="ECO:0007669"/>
    <property type="project" value="UniProtKB-KW"/>
</dbReference>
<evidence type="ECO:0000256" key="8">
    <source>
        <dbReference type="SAM" id="MobiDB-lite"/>
    </source>
</evidence>
<accession>A0A8H5F880</accession>
<comment type="similarity">
    <text evidence="2 7">Belongs to the NDUFAF7 family.</text>
</comment>
<evidence type="ECO:0000313" key="9">
    <source>
        <dbReference type="EMBL" id="KAF5326818.1"/>
    </source>
</evidence>
<dbReference type="SUPFAM" id="SSF53335">
    <property type="entry name" value="S-adenosyl-L-methionine-dependent methyltransferases"/>
    <property type="match status" value="1"/>
</dbReference>
<feature type="compositionally biased region" description="Polar residues" evidence="8">
    <location>
        <begin position="434"/>
        <end position="451"/>
    </location>
</feature>
<reference evidence="9 10" key="1">
    <citation type="journal article" date="2020" name="ISME J.">
        <title>Uncovering the hidden diversity of litter-decomposition mechanisms in mushroom-forming fungi.</title>
        <authorList>
            <person name="Floudas D."/>
            <person name="Bentzer J."/>
            <person name="Ahren D."/>
            <person name="Johansson T."/>
            <person name="Persson P."/>
            <person name="Tunlid A."/>
        </authorList>
    </citation>
    <scope>NUCLEOTIDE SEQUENCE [LARGE SCALE GENOMIC DNA]</scope>
    <source>
        <strain evidence="9 10">CBS 101986</strain>
    </source>
</reference>
<comment type="subcellular location">
    <subcellularLocation>
        <location evidence="1 7">Mitochondrion</location>
    </subcellularLocation>
</comment>
<evidence type="ECO:0000256" key="2">
    <source>
        <dbReference type="ARBA" id="ARBA00005891"/>
    </source>
</evidence>
<dbReference type="Proteomes" id="UP000567179">
    <property type="component" value="Unassembled WGS sequence"/>
</dbReference>
<evidence type="ECO:0000256" key="4">
    <source>
        <dbReference type="ARBA" id="ARBA00022679"/>
    </source>
</evidence>
<dbReference type="InterPro" id="IPR003788">
    <property type="entry name" value="NDUFAF7"/>
</dbReference>
<dbReference type="GO" id="GO:0035243">
    <property type="term" value="F:protein-arginine omega-N symmetric methyltransferase activity"/>
    <property type="evidence" value="ECO:0007669"/>
    <property type="project" value="UniProtKB-EC"/>
</dbReference>
<dbReference type="GO" id="GO:0005739">
    <property type="term" value="C:mitochondrion"/>
    <property type="evidence" value="ECO:0007669"/>
    <property type="project" value="UniProtKB-SubCell"/>
</dbReference>
<dbReference type="GO" id="GO:0032981">
    <property type="term" value="P:mitochondrial respiratory chain complex I assembly"/>
    <property type="evidence" value="ECO:0007669"/>
    <property type="project" value="TreeGrafter"/>
</dbReference>
<dbReference type="EMBL" id="JAACJJ010000014">
    <property type="protein sequence ID" value="KAF5326818.1"/>
    <property type="molecule type" value="Genomic_DNA"/>
</dbReference>
<sequence length="451" mass="49248">MLAFSRACPPLAIARHGRSHLGTASKRLPHLRLTHSAVRHQTVVEKYLLDHIKALGPLSFATYMQQCLSHPTHGYYTNPENKVFGARGDFITSPEISQVFGELAAVWLLSQHELAGKPSRIRLVELGPGKGTLMADILRVVQHFLPGKDINVHLVETSEAMRETQRESLANSNATLHWHSAIKEIPNSASEYTMLIAHEFFDALPVHIFQKSDTGHWHEILVDASESEAVADDAASESSPPKTSSFRYVLSPQPSTISTILSMSSPRFKDLPAGATIEVSPNSFRIARKVGELLASSQPTPNSGNTSIGGAGLIVDYGGDRHFDNSFRAFKNHKMVDVFHEPGNCDITANVDFAYLKESMTDLVATHGPMSQQSFLEGLGLQLRVEALVRNAASDEQREQIRGAVKRLTDPNGMGGEYQVLGITSRGSSEGIGPSQSQPQSTWPFVAPATQ</sequence>
<comment type="caution">
    <text evidence="9">The sequence shown here is derived from an EMBL/GenBank/DDBJ whole genome shotgun (WGS) entry which is preliminary data.</text>
</comment>
<evidence type="ECO:0000313" key="10">
    <source>
        <dbReference type="Proteomes" id="UP000567179"/>
    </source>
</evidence>
<keyword evidence="3 7" id="KW-0489">Methyltransferase</keyword>
<protein>
    <recommendedName>
        <fullName evidence="7">Protein arginine methyltransferase NDUFAF7</fullName>
        <ecNumber evidence="7">2.1.1.320</ecNumber>
    </recommendedName>
</protein>
<organism evidence="9 10">
    <name type="scientific">Psilocybe cf. subviscida</name>
    <dbReference type="NCBI Taxonomy" id="2480587"/>
    <lineage>
        <taxon>Eukaryota</taxon>
        <taxon>Fungi</taxon>
        <taxon>Dikarya</taxon>
        <taxon>Basidiomycota</taxon>
        <taxon>Agaricomycotina</taxon>
        <taxon>Agaricomycetes</taxon>
        <taxon>Agaricomycetidae</taxon>
        <taxon>Agaricales</taxon>
        <taxon>Agaricineae</taxon>
        <taxon>Strophariaceae</taxon>
        <taxon>Psilocybe</taxon>
    </lineage>
</organism>
<feature type="region of interest" description="Disordered" evidence="8">
    <location>
        <begin position="424"/>
        <end position="451"/>
    </location>
</feature>